<keyword evidence="2" id="KW-1185">Reference proteome</keyword>
<protein>
    <submittedName>
        <fullName evidence="1">17671_t:CDS:1</fullName>
    </submittedName>
</protein>
<dbReference type="EMBL" id="CAMKVN010004340">
    <property type="protein sequence ID" value="CAI2186851.1"/>
    <property type="molecule type" value="Genomic_DNA"/>
</dbReference>
<dbReference type="Proteomes" id="UP001153678">
    <property type="component" value="Unassembled WGS sequence"/>
</dbReference>
<sequence length="74" mass="8606">ASQYKICDNSVRPRQFLGTDNVDEIEIILSDHERHSLHEFIDGDEPLRPIIDFNLPIEVYNSIELKLTRKEVLG</sequence>
<name>A0A9W4T021_9GLOM</name>
<accession>A0A9W4T021</accession>
<evidence type="ECO:0000313" key="2">
    <source>
        <dbReference type="Proteomes" id="UP001153678"/>
    </source>
</evidence>
<dbReference type="AlphaFoldDB" id="A0A9W4T021"/>
<gene>
    <name evidence="1" type="ORF">FWILDA_LOCUS12782</name>
</gene>
<evidence type="ECO:0000313" key="1">
    <source>
        <dbReference type="EMBL" id="CAI2186851.1"/>
    </source>
</evidence>
<reference evidence="1" key="1">
    <citation type="submission" date="2022-08" db="EMBL/GenBank/DDBJ databases">
        <authorList>
            <person name="Kallberg Y."/>
            <person name="Tangrot J."/>
            <person name="Rosling A."/>
        </authorList>
    </citation>
    <scope>NUCLEOTIDE SEQUENCE</scope>
    <source>
        <strain evidence="1">Wild A</strain>
    </source>
</reference>
<proteinExistence type="predicted"/>
<dbReference type="OrthoDB" id="2387970at2759"/>
<comment type="caution">
    <text evidence="1">The sequence shown here is derived from an EMBL/GenBank/DDBJ whole genome shotgun (WGS) entry which is preliminary data.</text>
</comment>
<organism evidence="1 2">
    <name type="scientific">Funneliformis geosporum</name>
    <dbReference type="NCBI Taxonomy" id="1117311"/>
    <lineage>
        <taxon>Eukaryota</taxon>
        <taxon>Fungi</taxon>
        <taxon>Fungi incertae sedis</taxon>
        <taxon>Mucoromycota</taxon>
        <taxon>Glomeromycotina</taxon>
        <taxon>Glomeromycetes</taxon>
        <taxon>Glomerales</taxon>
        <taxon>Glomeraceae</taxon>
        <taxon>Funneliformis</taxon>
    </lineage>
</organism>
<feature type="non-terminal residue" evidence="1">
    <location>
        <position position="1"/>
    </location>
</feature>